<organism evidence="13 14">
    <name type="scientific">Methylorubrum extorquens</name>
    <name type="common">Methylobacterium dichloromethanicum</name>
    <name type="synonym">Methylobacterium extorquens</name>
    <dbReference type="NCBI Taxonomy" id="408"/>
    <lineage>
        <taxon>Bacteria</taxon>
        <taxon>Pseudomonadati</taxon>
        <taxon>Pseudomonadota</taxon>
        <taxon>Alphaproteobacteria</taxon>
        <taxon>Hyphomicrobiales</taxon>
        <taxon>Methylobacteriaceae</taxon>
        <taxon>Methylorubrum</taxon>
    </lineage>
</organism>
<evidence type="ECO:0000256" key="4">
    <source>
        <dbReference type="ARBA" id="ARBA00022679"/>
    </source>
</evidence>
<geneLocation type="plasmid" evidence="13 14">
    <name>pME152</name>
</geneLocation>
<sequence length="396" mass="42085">MYSQNPVFIPGPTNMPEVLRKAVDMPTLDHRSPLFAQILRPALAGVRKVVKSDKAEIFLFPSTGTGGWETALSNTLSPGDKVLAARNGMFSHRWIDMCRRHGLVVEVVEVPWGEGVPAARYEEILTADKGHAIKAVLATHNETATGVRSDIAAVRRALDAAGHPALLFVDGVSSIASMDFRMDEWRVDVAVTGSQKGFMLPVGLAITAFSPAAMAATAAAKLPRTFFDVRDMANSYANGGYPYTPAVGLLNALKLSTELLLSEGLDNVFARHRRIASGIRAAVGAWGLQLCARSTDLQSDTVSAIRVPEGLDANRIVAHAADKYQVAFGTGLGEVAGKVFRIGHLGSLTDVMALSGIAAAEMTMADLGLDVRLGSGVAAAQEYYRSEHASEMQAAA</sequence>
<dbReference type="Pfam" id="PF00266">
    <property type="entry name" value="Aminotran_5"/>
    <property type="match status" value="1"/>
</dbReference>
<dbReference type="PANTHER" id="PTHR21152:SF24">
    <property type="entry name" value="ALANINE--GLYOXYLATE AMINOTRANSFERASE 1"/>
    <property type="match status" value="1"/>
</dbReference>
<dbReference type="InterPro" id="IPR015422">
    <property type="entry name" value="PyrdxlP-dep_Trfase_small"/>
</dbReference>
<dbReference type="EMBL" id="CP073634">
    <property type="protein sequence ID" value="WHQ72924.1"/>
    <property type="molecule type" value="Genomic_DNA"/>
</dbReference>
<dbReference type="FunFam" id="3.40.640.10:FF:000054">
    <property type="entry name" value="Serine--glyoxylate aminotransferase"/>
    <property type="match status" value="1"/>
</dbReference>
<evidence type="ECO:0000256" key="5">
    <source>
        <dbReference type="ARBA" id="ARBA00022898"/>
    </source>
</evidence>
<feature type="modified residue" description="N6-(pyridoxal phosphate)lysine" evidence="11">
    <location>
        <position position="196"/>
    </location>
</feature>
<dbReference type="NCBIfam" id="NF045640">
    <property type="entry name" value="AspGlyoxATaseBhcA"/>
    <property type="match status" value="1"/>
</dbReference>
<evidence type="ECO:0000256" key="3">
    <source>
        <dbReference type="ARBA" id="ARBA00022576"/>
    </source>
</evidence>
<evidence type="ECO:0000256" key="1">
    <source>
        <dbReference type="ARBA" id="ARBA00001933"/>
    </source>
</evidence>
<dbReference type="AlphaFoldDB" id="A0AAX3WMV8"/>
<feature type="binding site" evidence="10">
    <location>
        <position position="341"/>
    </location>
    <ligand>
        <name>substrate</name>
    </ligand>
</feature>
<dbReference type="InterPro" id="IPR015421">
    <property type="entry name" value="PyrdxlP-dep_Trfase_major"/>
</dbReference>
<dbReference type="InterPro" id="IPR024169">
    <property type="entry name" value="SP_NH2Trfase/AEP_transaminase"/>
</dbReference>
<comment type="similarity">
    <text evidence="2">Belongs to the class-V pyridoxal-phosphate-dependent aminotransferase family.</text>
</comment>
<accession>A0AAX3WMV8</accession>
<comment type="pathway">
    <text evidence="6">One-carbon metabolism; formaldehyde assimilation via serine pathway.</text>
</comment>
<dbReference type="GO" id="GO:0050281">
    <property type="term" value="F:L-serine-glyoxylate transaminase activity"/>
    <property type="evidence" value="ECO:0007669"/>
    <property type="project" value="UniProtKB-EC"/>
</dbReference>
<dbReference type="PANTHER" id="PTHR21152">
    <property type="entry name" value="AMINOTRANSFERASE CLASS V"/>
    <property type="match status" value="1"/>
</dbReference>
<evidence type="ECO:0000256" key="2">
    <source>
        <dbReference type="ARBA" id="ARBA00009236"/>
    </source>
</evidence>
<dbReference type="Gene3D" id="3.90.1150.10">
    <property type="entry name" value="Aspartate Aminotransferase, domain 1"/>
    <property type="match status" value="1"/>
</dbReference>
<dbReference type="PIRSF" id="PIRSF000524">
    <property type="entry name" value="SPT"/>
    <property type="match status" value="1"/>
</dbReference>
<comment type="catalytic activity">
    <reaction evidence="9">
        <text>glyoxylate + L-serine = 3-hydroxypyruvate + glycine</text>
        <dbReference type="Rhea" id="RHEA:19125"/>
        <dbReference type="ChEBI" id="CHEBI:17180"/>
        <dbReference type="ChEBI" id="CHEBI:33384"/>
        <dbReference type="ChEBI" id="CHEBI:36655"/>
        <dbReference type="ChEBI" id="CHEBI:57305"/>
        <dbReference type="EC" id="2.6.1.45"/>
    </reaction>
</comment>
<keyword evidence="3 13" id="KW-0032">Aminotransferase</keyword>
<dbReference type="RefSeq" id="WP_283536420.1">
    <property type="nucleotide sequence ID" value="NZ_CP073634.1"/>
</dbReference>
<name>A0AAX3WMV8_METEX</name>
<dbReference type="InterPro" id="IPR054863">
    <property type="entry name" value="AspGlyoxATase"/>
</dbReference>
<evidence type="ECO:0000256" key="9">
    <source>
        <dbReference type="ARBA" id="ARBA00093187"/>
    </source>
</evidence>
<keyword evidence="5 11" id="KW-0663">Pyridoxal phosphate</keyword>
<dbReference type="GO" id="GO:0004760">
    <property type="term" value="F:L-serine-pyruvate transaminase activity"/>
    <property type="evidence" value="ECO:0007669"/>
    <property type="project" value="TreeGrafter"/>
</dbReference>
<comment type="cofactor">
    <cofactor evidence="1 11">
        <name>pyridoxal 5'-phosphate</name>
        <dbReference type="ChEBI" id="CHEBI:597326"/>
    </cofactor>
</comment>
<dbReference type="GO" id="GO:0019265">
    <property type="term" value="P:glycine biosynthetic process, by transamination of glyoxylate"/>
    <property type="evidence" value="ECO:0007669"/>
    <property type="project" value="TreeGrafter"/>
</dbReference>
<gene>
    <name evidence="13" type="ORF">KEC54_28715</name>
</gene>
<dbReference type="FunFam" id="3.90.1150.10:FF:000031">
    <property type="entry name" value="Serine--glyoxylate aminotransferase"/>
    <property type="match status" value="1"/>
</dbReference>
<dbReference type="InterPro" id="IPR000192">
    <property type="entry name" value="Aminotrans_V_dom"/>
</dbReference>
<dbReference type="InterPro" id="IPR015424">
    <property type="entry name" value="PyrdxlP-dep_Trfase"/>
</dbReference>
<evidence type="ECO:0000256" key="10">
    <source>
        <dbReference type="PIRSR" id="PIRSR000524-1"/>
    </source>
</evidence>
<evidence type="ECO:0000256" key="8">
    <source>
        <dbReference type="ARBA" id="ARBA00070386"/>
    </source>
</evidence>
<protein>
    <recommendedName>
        <fullName evidence="8">Serine--glyoxylate aminotransferase</fullName>
        <ecNumber evidence="7">2.6.1.45</ecNumber>
    </recommendedName>
</protein>
<dbReference type="GO" id="GO:0008453">
    <property type="term" value="F:alanine-glyoxylate transaminase activity"/>
    <property type="evidence" value="ECO:0007669"/>
    <property type="project" value="TreeGrafter"/>
</dbReference>
<proteinExistence type="inferred from homology"/>
<evidence type="ECO:0000256" key="11">
    <source>
        <dbReference type="PIRSR" id="PIRSR000524-50"/>
    </source>
</evidence>
<feature type="domain" description="Aminotransferase class V" evidence="12">
    <location>
        <begin position="30"/>
        <end position="330"/>
    </location>
</feature>
<evidence type="ECO:0000256" key="6">
    <source>
        <dbReference type="ARBA" id="ARBA00060690"/>
    </source>
</evidence>
<keyword evidence="4" id="KW-0808">Transferase</keyword>
<evidence type="ECO:0000313" key="13">
    <source>
        <dbReference type="EMBL" id="WHQ72924.1"/>
    </source>
</evidence>
<dbReference type="SUPFAM" id="SSF53383">
    <property type="entry name" value="PLP-dependent transferases"/>
    <property type="match status" value="1"/>
</dbReference>
<keyword evidence="13" id="KW-0614">Plasmid</keyword>
<evidence type="ECO:0000313" key="14">
    <source>
        <dbReference type="Proteomes" id="UP001223720"/>
    </source>
</evidence>
<dbReference type="EC" id="2.6.1.45" evidence="7"/>
<evidence type="ECO:0000259" key="12">
    <source>
        <dbReference type="Pfam" id="PF00266"/>
    </source>
</evidence>
<reference evidence="13" key="1">
    <citation type="journal article" date="2022" name="Biotechnol. Bioprocess Eng.">
        <title>Pan-genome Analysis Reveals Comparative Genomic Features of Central Metabolic Pathways in Methylorubrum extorquens.</title>
        <authorList>
            <person name="Lee G.M."/>
            <person name="Scott-Nevros Z.K."/>
            <person name="Lee S.-M."/>
            <person name="Kim D."/>
        </authorList>
    </citation>
    <scope>NUCLEOTIDE SEQUENCE</scope>
    <source>
        <strain evidence="13">ATCC 55366</strain>
        <plasmid evidence="13">pME152</plasmid>
    </source>
</reference>
<evidence type="ECO:0000256" key="7">
    <source>
        <dbReference type="ARBA" id="ARBA00067024"/>
    </source>
</evidence>
<dbReference type="Proteomes" id="UP001223720">
    <property type="component" value="Plasmid pME152"/>
</dbReference>
<dbReference type="Gene3D" id="3.40.640.10">
    <property type="entry name" value="Type I PLP-dependent aspartate aminotransferase-like (Major domain)"/>
    <property type="match status" value="1"/>
</dbReference>